<dbReference type="SMART" id="SM00332">
    <property type="entry name" value="PP2Cc"/>
    <property type="match status" value="1"/>
</dbReference>
<dbReference type="Gene3D" id="3.60.40.10">
    <property type="entry name" value="PPM-type phosphatase domain"/>
    <property type="match status" value="1"/>
</dbReference>
<comment type="caution">
    <text evidence="10">The sequence shown here is derived from an EMBL/GenBank/DDBJ whole genome shotgun (WGS) entry which is preliminary data.</text>
</comment>
<feature type="domain" description="PPM-type phosphatase" evidence="9">
    <location>
        <begin position="2"/>
        <end position="242"/>
    </location>
</feature>
<dbReference type="STRING" id="1305675.BFG57_06250"/>
<dbReference type="AlphaFoldDB" id="A0A1E5LAU6"/>
<dbReference type="OrthoDB" id="9801841at2"/>
<evidence type="ECO:0000256" key="6">
    <source>
        <dbReference type="ARBA" id="ARBA00023211"/>
    </source>
</evidence>
<keyword evidence="4" id="KW-0378">Hydrolase</keyword>
<evidence type="ECO:0000256" key="2">
    <source>
        <dbReference type="ARBA" id="ARBA00013081"/>
    </source>
</evidence>
<dbReference type="GO" id="GO:0004722">
    <property type="term" value="F:protein serine/threonine phosphatase activity"/>
    <property type="evidence" value="ECO:0007669"/>
    <property type="project" value="UniProtKB-EC"/>
</dbReference>
<dbReference type="Pfam" id="PF13672">
    <property type="entry name" value="PP2C_2"/>
    <property type="match status" value="1"/>
</dbReference>
<keyword evidence="11" id="KW-1185">Reference proteome</keyword>
<dbReference type="GO" id="GO:0046872">
    <property type="term" value="F:metal ion binding"/>
    <property type="evidence" value="ECO:0007669"/>
    <property type="project" value="UniProtKB-KW"/>
</dbReference>
<keyword evidence="3" id="KW-0479">Metal-binding</keyword>
<dbReference type="RefSeq" id="WP_069718731.1">
    <property type="nucleotide sequence ID" value="NZ_MJEH01000063.1"/>
</dbReference>
<dbReference type="FunFam" id="3.60.40.10:FF:000002">
    <property type="entry name" value="Serine/threonine phosphatase stp"/>
    <property type="match status" value="1"/>
</dbReference>
<evidence type="ECO:0000256" key="4">
    <source>
        <dbReference type="ARBA" id="ARBA00022801"/>
    </source>
</evidence>
<evidence type="ECO:0000256" key="7">
    <source>
        <dbReference type="ARBA" id="ARBA00047761"/>
    </source>
</evidence>
<dbReference type="PROSITE" id="PS51746">
    <property type="entry name" value="PPM_2"/>
    <property type="match status" value="1"/>
</dbReference>
<reference evidence="10 11" key="1">
    <citation type="submission" date="2016-08" db="EMBL/GenBank/DDBJ databases">
        <title>Genome of Bacillus solimangrovi GH2-4.</title>
        <authorList>
            <person name="Lim S."/>
            <person name="Kim B.-C."/>
        </authorList>
    </citation>
    <scope>NUCLEOTIDE SEQUENCE [LARGE SCALE GENOMIC DNA]</scope>
    <source>
        <strain evidence="10 11">GH2-4</strain>
    </source>
</reference>
<dbReference type="InterPro" id="IPR015655">
    <property type="entry name" value="PP2C"/>
</dbReference>
<dbReference type="InterPro" id="IPR001932">
    <property type="entry name" value="PPM-type_phosphatase-like_dom"/>
</dbReference>
<comment type="catalytic activity">
    <reaction evidence="8">
        <text>O-phospho-L-threonyl-[protein] + H2O = L-threonyl-[protein] + phosphate</text>
        <dbReference type="Rhea" id="RHEA:47004"/>
        <dbReference type="Rhea" id="RHEA-COMP:11060"/>
        <dbReference type="Rhea" id="RHEA-COMP:11605"/>
        <dbReference type="ChEBI" id="CHEBI:15377"/>
        <dbReference type="ChEBI" id="CHEBI:30013"/>
        <dbReference type="ChEBI" id="CHEBI:43474"/>
        <dbReference type="ChEBI" id="CHEBI:61977"/>
        <dbReference type="EC" id="3.1.3.16"/>
    </reaction>
</comment>
<evidence type="ECO:0000256" key="8">
    <source>
        <dbReference type="ARBA" id="ARBA00048336"/>
    </source>
</evidence>
<gene>
    <name evidence="10" type="ORF">BFG57_06250</name>
</gene>
<dbReference type="EC" id="3.1.3.16" evidence="2"/>
<evidence type="ECO:0000256" key="5">
    <source>
        <dbReference type="ARBA" id="ARBA00022912"/>
    </source>
</evidence>
<name>A0A1E5LAU6_9BACI</name>
<keyword evidence="5" id="KW-0904">Protein phosphatase</keyword>
<evidence type="ECO:0000256" key="3">
    <source>
        <dbReference type="ARBA" id="ARBA00022723"/>
    </source>
</evidence>
<dbReference type="NCBIfam" id="NF033484">
    <property type="entry name" value="Stp1_PP2C_phos"/>
    <property type="match status" value="1"/>
</dbReference>
<evidence type="ECO:0000313" key="10">
    <source>
        <dbReference type="EMBL" id="OEH91215.1"/>
    </source>
</evidence>
<dbReference type="Proteomes" id="UP000095209">
    <property type="component" value="Unassembled WGS sequence"/>
</dbReference>
<organism evidence="10 11">
    <name type="scientific">Bacillus solimangrovi</name>
    <dbReference type="NCBI Taxonomy" id="1305675"/>
    <lineage>
        <taxon>Bacteria</taxon>
        <taxon>Bacillati</taxon>
        <taxon>Bacillota</taxon>
        <taxon>Bacilli</taxon>
        <taxon>Bacillales</taxon>
        <taxon>Bacillaceae</taxon>
        <taxon>Bacillus</taxon>
    </lineage>
</organism>
<evidence type="ECO:0000256" key="1">
    <source>
        <dbReference type="ARBA" id="ARBA00001936"/>
    </source>
</evidence>
<comment type="catalytic activity">
    <reaction evidence="7">
        <text>O-phospho-L-seryl-[protein] + H2O = L-seryl-[protein] + phosphate</text>
        <dbReference type="Rhea" id="RHEA:20629"/>
        <dbReference type="Rhea" id="RHEA-COMP:9863"/>
        <dbReference type="Rhea" id="RHEA-COMP:11604"/>
        <dbReference type="ChEBI" id="CHEBI:15377"/>
        <dbReference type="ChEBI" id="CHEBI:29999"/>
        <dbReference type="ChEBI" id="CHEBI:43474"/>
        <dbReference type="ChEBI" id="CHEBI:83421"/>
        <dbReference type="EC" id="3.1.3.16"/>
    </reaction>
</comment>
<dbReference type="EMBL" id="MJEH01000063">
    <property type="protein sequence ID" value="OEH91215.1"/>
    <property type="molecule type" value="Genomic_DNA"/>
</dbReference>
<dbReference type="CDD" id="cd00143">
    <property type="entry name" value="PP2Cc"/>
    <property type="match status" value="1"/>
</dbReference>
<evidence type="ECO:0000313" key="11">
    <source>
        <dbReference type="Proteomes" id="UP000095209"/>
    </source>
</evidence>
<dbReference type="InterPro" id="IPR036457">
    <property type="entry name" value="PPM-type-like_dom_sf"/>
</dbReference>
<dbReference type="SMART" id="SM00331">
    <property type="entry name" value="PP2C_SIG"/>
    <property type="match status" value="1"/>
</dbReference>
<evidence type="ECO:0000259" key="9">
    <source>
        <dbReference type="PROSITE" id="PS51746"/>
    </source>
</evidence>
<comment type="cofactor">
    <cofactor evidence="1">
        <name>Mn(2+)</name>
        <dbReference type="ChEBI" id="CHEBI:29035"/>
    </cofactor>
</comment>
<accession>A0A1E5LAU6</accession>
<dbReference type="SUPFAM" id="SSF81606">
    <property type="entry name" value="PP2C-like"/>
    <property type="match status" value="1"/>
</dbReference>
<dbReference type="PANTHER" id="PTHR47992">
    <property type="entry name" value="PROTEIN PHOSPHATASE"/>
    <property type="match status" value="1"/>
</dbReference>
<sequence length="250" mass="27230">MLTAFESDKGKVRAHNEDAGGVFLNTAASTCLVLVADGMGGHQAGDVASRMTVEGLEHAWQSAEFSTSEEAKNWLIQTIEEVNEHLLQYSKSHDECKGMGTTIVSAICTEEYVVVAHIGDSRCYIKNQYDFKQITSDHSLVNELVRSGQISAEDAENHPRKNVLMRALGTEEGVIVDVKTLTWEEGDLILLCSDGLTNKVSDEDMHEILASNLSLHEQAAQLTAMANEGGGEDNITVAVVQHQGRERGSE</sequence>
<keyword evidence="6" id="KW-0464">Manganese</keyword>
<protein>
    <recommendedName>
        <fullName evidence="2">protein-serine/threonine phosphatase</fullName>
        <ecNumber evidence="2">3.1.3.16</ecNumber>
    </recommendedName>
</protein>
<proteinExistence type="predicted"/>